<accession>A0ABM8A7K4</accession>
<geneLocation type="plasmid" evidence="2 3">
    <name>SNP1</name>
</geneLocation>
<keyword evidence="3" id="KW-1185">Reference proteome</keyword>
<evidence type="ECO:0000313" key="2">
    <source>
        <dbReference type="EMBL" id="BDM74503.1"/>
    </source>
</evidence>
<gene>
    <name evidence="2" type="ORF">HEK616_79900</name>
</gene>
<evidence type="ECO:0000313" key="3">
    <source>
        <dbReference type="Proteomes" id="UP001059597"/>
    </source>
</evidence>
<reference evidence="2" key="1">
    <citation type="submission" date="2022-06" db="EMBL/GenBank/DDBJ databases">
        <title>Complete genome sequence of Streptomyces nigrescens HEK616.</title>
        <authorList>
            <person name="Asamizu S."/>
            <person name="Onaka H."/>
        </authorList>
    </citation>
    <scope>NUCLEOTIDE SEQUENCE</scope>
    <source>
        <strain evidence="2">HEK616</strain>
        <plasmid evidence="2">SNP1</plasmid>
    </source>
</reference>
<dbReference type="Proteomes" id="UP001059597">
    <property type="component" value="Plasmid SNP1"/>
</dbReference>
<proteinExistence type="predicted"/>
<dbReference type="EMBL" id="AP026074">
    <property type="protein sequence ID" value="BDM74503.1"/>
    <property type="molecule type" value="Genomic_DNA"/>
</dbReference>
<feature type="region of interest" description="Disordered" evidence="1">
    <location>
        <begin position="1"/>
        <end position="51"/>
    </location>
</feature>
<name>A0ABM8A7K4_STRNI</name>
<keyword evidence="2" id="KW-0614">Plasmid</keyword>
<sequence>MCRSASKGRAGADSVARPCPGSWRVRRPHKDGCARPSNAAPPHTVGLTNRSLSLGKPAHDNCGLQIEELVTKVVA</sequence>
<protein>
    <submittedName>
        <fullName evidence="2">Uncharacterized protein</fullName>
    </submittedName>
</protein>
<organism evidence="2 3">
    <name type="scientific">Streptomyces nigrescens</name>
    <dbReference type="NCBI Taxonomy" id="1920"/>
    <lineage>
        <taxon>Bacteria</taxon>
        <taxon>Bacillati</taxon>
        <taxon>Actinomycetota</taxon>
        <taxon>Actinomycetes</taxon>
        <taxon>Kitasatosporales</taxon>
        <taxon>Streptomycetaceae</taxon>
        <taxon>Streptomyces</taxon>
    </lineage>
</organism>
<evidence type="ECO:0000256" key="1">
    <source>
        <dbReference type="SAM" id="MobiDB-lite"/>
    </source>
</evidence>